<dbReference type="Pfam" id="PF26526">
    <property type="entry name" value="DUF8175"/>
    <property type="match status" value="1"/>
</dbReference>
<gene>
    <name evidence="3" type="ORF">AWN90_19040</name>
</gene>
<evidence type="ECO:0000313" key="3">
    <source>
        <dbReference type="EMBL" id="KZM75478.1"/>
    </source>
</evidence>
<dbReference type="AlphaFoldDB" id="A0A164PEW4"/>
<evidence type="ECO:0000259" key="2">
    <source>
        <dbReference type="Pfam" id="PF26526"/>
    </source>
</evidence>
<dbReference type="InterPro" id="IPR058488">
    <property type="entry name" value="DUF8175"/>
</dbReference>
<dbReference type="STRING" id="455432.AWN90_19040"/>
<evidence type="ECO:0000256" key="1">
    <source>
        <dbReference type="SAM" id="MobiDB-lite"/>
    </source>
</evidence>
<feature type="domain" description="DUF8175" evidence="2">
    <location>
        <begin position="4"/>
        <end position="147"/>
    </location>
</feature>
<sequence length="164" mass="17298">MFQGVPVPEGDQGPKHFDGPVASGYDLSPTGAALAAIESSIRVAVADDTQRADVGQKLLAPGPGRDRWATARWQITITEPVDPAIAPRVLGYTITSYTATKASVDIYARQADRSITRTSTTVTWRDDNWLLELPATPDKPLVAAVSTTPGDMVALPQASAGAGR</sequence>
<proteinExistence type="predicted"/>
<accession>A0A164PEW4</accession>
<protein>
    <recommendedName>
        <fullName evidence="2">DUF8175 domain-containing protein</fullName>
    </recommendedName>
</protein>
<name>A0A164PEW4_9NOCA</name>
<evidence type="ECO:0000313" key="4">
    <source>
        <dbReference type="Proteomes" id="UP000076512"/>
    </source>
</evidence>
<organism evidence="3 4">
    <name type="scientific">Nocardia terpenica</name>
    <dbReference type="NCBI Taxonomy" id="455432"/>
    <lineage>
        <taxon>Bacteria</taxon>
        <taxon>Bacillati</taxon>
        <taxon>Actinomycetota</taxon>
        <taxon>Actinomycetes</taxon>
        <taxon>Mycobacteriales</taxon>
        <taxon>Nocardiaceae</taxon>
        <taxon>Nocardia</taxon>
    </lineage>
</organism>
<reference evidence="3 4" key="1">
    <citation type="submission" date="2016-04" db="EMBL/GenBank/DDBJ databases">
        <authorList>
            <person name="Evans L.H."/>
            <person name="Alamgir A."/>
            <person name="Owens N."/>
            <person name="Weber N.D."/>
            <person name="Virtaneva K."/>
            <person name="Barbian K."/>
            <person name="Babar A."/>
            <person name="Rosenke K."/>
        </authorList>
    </citation>
    <scope>NUCLEOTIDE SEQUENCE [LARGE SCALE GENOMIC DNA]</scope>
    <source>
        <strain evidence="3 4">IFM 0406</strain>
    </source>
</reference>
<dbReference type="EMBL" id="LWGR01000003">
    <property type="protein sequence ID" value="KZM75478.1"/>
    <property type="molecule type" value="Genomic_DNA"/>
</dbReference>
<keyword evidence="4" id="KW-1185">Reference proteome</keyword>
<comment type="caution">
    <text evidence="3">The sequence shown here is derived from an EMBL/GenBank/DDBJ whole genome shotgun (WGS) entry which is preliminary data.</text>
</comment>
<feature type="region of interest" description="Disordered" evidence="1">
    <location>
        <begin position="1"/>
        <end position="22"/>
    </location>
</feature>
<dbReference type="Proteomes" id="UP000076512">
    <property type="component" value="Unassembled WGS sequence"/>
</dbReference>